<evidence type="ECO:0000256" key="13">
    <source>
        <dbReference type="PIRNR" id="PIRNR002811"/>
    </source>
</evidence>
<dbReference type="Proteomes" id="UP000319897">
    <property type="component" value="Unassembled WGS sequence"/>
</dbReference>
<dbReference type="InterPro" id="IPR006295">
    <property type="entry name" value="DNA_primase_DnaG"/>
</dbReference>
<dbReference type="GO" id="GO:0003899">
    <property type="term" value="F:DNA-directed RNA polymerase activity"/>
    <property type="evidence" value="ECO:0007669"/>
    <property type="project" value="UniProtKB-UniRule"/>
</dbReference>
<dbReference type="PANTHER" id="PTHR30313">
    <property type="entry name" value="DNA PRIMASE"/>
    <property type="match status" value="1"/>
</dbReference>
<keyword evidence="2 12" id="KW-0639">Primosome</keyword>
<evidence type="ECO:0000256" key="11">
    <source>
        <dbReference type="ARBA" id="ARBA00023163"/>
    </source>
</evidence>
<feature type="domain" description="Toprim" evidence="16">
    <location>
        <begin position="255"/>
        <end position="337"/>
    </location>
</feature>
<accession>A0A501XEJ7</accession>
<comment type="cofactor">
    <cofactor evidence="12 13 14">
        <name>Zn(2+)</name>
        <dbReference type="ChEBI" id="CHEBI:29105"/>
    </cofactor>
    <text evidence="12 13 14">Binds 1 zinc ion per monomer.</text>
</comment>
<evidence type="ECO:0000256" key="4">
    <source>
        <dbReference type="ARBA" id="ARBA00022695"/>
    </source>
</evidence>
<name>A0A501XEJ7_9SPHN</name>
<keyword evidence="5 12" id="KW-0235">DNA replication</keyword>
<protein>
    <recommendedName>
        <fullName evidence="12 13">DNA primase</fullName>
        <ecNumber evidence="12">2.7.7.101</ecNumber>
    </recommendedName>
</protein>
<evidence type="ECO:0000256" key="10">
    <source>
        <dbReference type="ARBA" id="ARBA00023125"/>
    </source>
</evidence>
<dbReference type="RefSeq" id="WP_140929575.1">
    <property type="nucleotide sequence ID" value="NZ_VFSU01000034.1"/>
</dbReference>
<organism evidence="17 18">
    <name type="scientific">Sandaracinobacter neustonicus</name>
    <dbReference type="NCBI Taxonomy" id="1715348"/>
    <lineage>
        <taxon>Bacteria</taxon>
        <taxon>Pseudomonadati</taxon>
        <taxon>Pseudomonadota</taxon>
        <taxon>Alphaproteobacteria</taxon>
        <taxon>Sphingomonadales</taxon>
        <taxon>Sphingosinicellaceae</taxon>
        <taxon>Sandaracinobacter</taxon>
    </lineage>
</organism>
<dbReference type="SUPFAM" id="SSF56731">
    <property type="entry name" value="DNA primase core"/>
    <property type="match status" value="1"/>
</dbReference>
<keyword evidence="18" id="KW-1185">Reference proteome</keyword>
<feature type="region of interest" description="Disordered" evidence="15">
    <location>
        <begin position="423"/>
        <end position="458"/>
    </location>
</feature>
<dbReference type="CDD" id="cd03364">
    <property type="entry name" value="TOPRIM_DnaG_primases"/>
    <property type="match status" value="1"/>
</dbReference>
<dbReference type="InterPro" id="IPR036977">
    <property type="entry name" value="DNA_primase_Znf_CHC2"/>
</dbReference>
<feature type="compositionally biased region" description="Basic and acidic residues" evidence="15">
    <location>
        <begin position="423"/>
        <end position="435"/>
    </location>
</feature>
<evidence type="ECO:0000256" key="6">
    <source>
        <dbReference type="ARBA" id="ARBA00022723"/>
    </source>
</evidence>
<keyword evidence="11 12" id="KW-0804">Transcription</keyword>
<comment type="similarity">
    <text evidence="12 13">Belongs to the DnaG primase family.</text>
</comment>
<dbReference type="Gene3D" id="3.90.580.10">
    <property type="entry name" value="Zinc finger, CHC2-type domain"/>
    <property type="match status" value="1"/>
</dbReference>
<comment type="catalytic activity">
    <reaction evidence="12">
        <text>ssDNA + n NTP = ssDNA/pppN(pN)n-1 hybrid + (n-1) diphosphate.</text>
        <dbReference type="EC" id="2.7.7.101"/>
    </reaction>
</comment>
<keyword evidence="10 12" id="KW-0238">DNA-binding</keyword>
<dbReference type="PROSITE" id="PS50880">
    <property type="entry name" value="TOPRIM"/>
    <property type="match status" value="1"/>
</dbReference>
<evidence type="ECO:0000256" key="7">
    <source>
        <dbReference type="ARBA" id="ARBA00022771"/>
    </source>
</evidence>
<dbReference type="InterPro" id="IPR037068">
    <property type="entry name" value="DNA_primase_core_N_sf"/>
</dbReference>
<dbReference type="Pfam" id="PF08275">
    <property type="entry name" value="DNAG_N"/>
    <property type="match status" value="1"/>
</dbReference>
<keyword evidence="7 12" id="KW-0863">Zinc-finger</keyword>
<dbReference type="InterPro" id="IPR030846">
    <property type="entry name" value="DnaG_bac"/>
</dbReference>
<reference evidence="17 18" key="1">
    <citation type="submission" date="2019-06" db="EMBL/GenBank/DDBJ databases">
        <authorList>
            <person name="Lee I."/>
            <person name="Jang G.I."/>
            <person name="Hwang C.Y."/>
        </authorList>
    </citation>
    <scope>NUCLEOTIDE SEQUENCE [LARGE SCALE GENOMIC DNA]</scope>
    <source>
        <strain evidence="17 18">PAMC 28131</strain>
    </source>
</reference>
<sequence length="592" mass="64415">MSLPPDFLDDLRARTGLAAVVGRRVKLTRAGREMKGCCPFHNEKSPSFYVNEDKGFYHCFGCGAHGDAIRFVMEQDGLTFMDAVKALAAEAGLTVPEMRPESPETKKRAGLTELIAATEDWYRLQMATPAGAAAGAYLGRRQVAPALQTLFGIGFAPDSKEALTKHLKAAFPDMEPEQMLEAGLAGESEGRRYDRFRGRLMFPIHDARGRPVGFGGRILGDGEPKYLNSPEGPVFHKGKLLYNYHRAAPAARKSGRLLVVEGYMDVVGLAGAGLMEAVAPLGTALTEDQMQLAWKLVPEPMLAFDGDGAGMRAASRAATRALPLIGPGRSLRFVALPKGQDPDDLARSGGAAAVEALLGTAVPLERFLFEREADAAPLDTPERRAEFRQRLKALANEIADPDVKRDYLRTWLDRADALLRPARPERAAFRPDPGRRRGFQGPPPLQPARPETRAAAAAQQEQTCAMLLKTLSQNPALVDELVEALAELPLETPSYMLARDRLIAHQPPGELLAGHAPLFGNLDSAELLRGRVAAALASVTESHHIRQAADEPRNLDSDEAFADALLRQEQRRAQRQQAFSRLRKLAIENGGA</sequence>
<dbReference type="FunFam" id="3.40.1360.10:FF:000002">
    <property type="entry name" value="DNA primase"/>
    <property type="match status" value="1"/>
</dbReference>
<dbReference type="SMART" id="SM00400">
    <property type="entry name" value="ZnF_CHCC"/>
    <property type="match status" value="1"/>
</dbReference>
<dbReference type="OrthoDB" id="9803773at2"/>
<dbReference type="Pfam" id="PF01807">
    <property type="entry name" value="Zn_ribbon_DnaG"/>
    <property type="match status" value="1"/>
</dbReference>
<comment type="domain">
    <text evidence="12">Contains an N-terminal zinc-binding domain, a central core domain that contains the primase activity, and a C-terminal DnaB-binding domain.</text>
</comment>
<dbReference type="InterPro" id="IPR050219">
    <property type="entry name" value="DnaG_primase"/>
</dbReference>
<dbReference type="SMART" id="SM00493">
    <property type="entry name" value="TOPRIM"/>
    <property type="match status" value="1"/>
</dbReference>
<gene>
    <name evidence="12" type="primary">dnaG</name>
    <name evidence="17" type="ORF">FJQ54_16900</name>
</gene>
<evidence type="ECO:0000259" key="16">
    <source>
        <dbReference type="PROSITE" id="PS50880"/>
    </source>
</evidence>
<evidence type="ECO:0000256" key="5">
    <source>
        <dbReference type="ARBA" id="ARBA00022705"/>
    </source>
</evidence>
<dbReference type="InterPro" id="IPR002694">
    <property type="entry name" value="Znf_CHC2"/>
</dbReference>
<evidence type="ECO:0000256" key="15">
    <source>
        <dbReference type="SAM" id="MobiDB-lite"/>
    </source>
</evidence>
<feature type="zinc finger region" description="CHC2-type" evidence="12 14">
    <location>
        <begin position="38"/>
        <end position="62"/>
    </location>
</feature>
<evidence type="ECO:0000256" key="12">
    <source>
        <dbReference type="HAMAP-Rule" id="MF_00974"/>
    </source>
</evidence>
<dbReference type="Gene3D" id="3.90.980.10">
    <property type="entry name" value="DNA primase, catalytic core, N-terminal domain"/>
    <property type="match status" value="1"/>
</dbReference>
<dbReference type="InterPro" id="IPR013264">
    <property type="entry name" value="DNAG_N"/>
</dbReference>
<keyword evidence="9" id="KW-0460">Magnesium</keyword>
<dbReference type="PANTHER" id="PTHR30313:SF2">
    <property type="entry name" value="DNA PRIMASE"/>
    <property type="match status" value="1"/>
</dbReference>
<dbReference type="GO" id="GO:0000428">
    <property type="term" value="C:DNA-directed RNA polymerase complex"/>
    <property type="evidence" value="ECO:0007669"/>
    <property type="project" value="UniProtKB-KW"/>
</dbReference>
<evidence type="ECO:0000313" key="17">
    <source>
        <dbReference type="EMBL" id="TPE58723.1"/>
    </source>
</evidence>
<dbReference type="NCBIfam" id="TIGR01391">
    <property type="entry name" value="dnaG"/>
    <property type="match status" value="1"/>
</dbReference>
<dbReference type="Pfam" id="PF13662">
    <property type="entry name" value="Toprim_4"/>
    <property type="match status" value="1"/>
</dbReference>
<dbReference type="PIRSF" id="PIRSF002811">
    <property type="entry name" value="DnaG"/>
    <property type="match status" value="1"/>
</dbReference>
<comment type="caution">
    <text evidence="17">The sequence shown here is derived from an EMBL/GenBank/DDBJ whole genome shotgun (WGS) entry which is preliminary data.</text>
</comment>
<dbReference type="GO" id="GO:0003677">
    <property type="term" value="F:DNA binding"/>
    <property type="evidence" value="ECO:0007669"/>
    <property type="project" value="UniProtKB-KW"/>
</dbReference>
<dbReference type="Gene3D" id="3.40.1360.10">
    <property type="match status" value="1"/>
</dbReference>
<dbReference type="SUPFAM" id="SSF57783">
    <property type="entry name" value="Zinc beta-ribbon"/>
    <property type="match status" value="1"/>
</dbReference>
<evidence type="ECO:0000256" key="8">
    <source>
        <dbReference type="ARBA" id="ARBA00022833"/>
    </source>
</evidence>
<evidence type="ECO:0000256" key="3">
    <source>
        <dbReference type="ARBA" id="ARBA00022679"/>
    </source>
</evidence>
<evidence type="ECO:0000313" key="18">
    <source>
        <dbReference type="Proteomes" id="UP000319897"/>
    </source>
</evidence>
<dbReference type="GO" id="GO:0005737">
    <property type="term" value="C:cytoplasm"/>
    <property type="evidence" value="ECO:0007669"/>
    <property type="project" value="TreeGrafter"/>
</dbReference>
<dbReference type="InterPro" id="IPR034151">
    <property type="entry name" value="TOPRIM_DnaG_bac"/>
</dbReference>
<comment type="function">
    <text evidence="12 13">RNA polymerase that catalyzes the synthesis of short RNA molecules used as primers for DNA polymerase during DNA replication.</text>
</comment>
<evidence type="ECO:0000256" key="14">
    <source>
        <dbReference type="PIRSR" id="PIRSR002811-1"/>
    </source>
</evidence>
<keyword evidence="6 12" id="KW-0479">Metal-binding</keyword>
<dbReference type="FunFam" id="3.90.580.10:FF:000001">
    <property type="entry name" value="DNA primase"/>
    <property type="match status" value="1"/>
</dbReference>
<dbReference type="GO" id="GO:1990077">
    <property type="term" value="C:primosome complex"/>
    <property type="evidence" value="ECO:0007669"/>
    <property type="project" value="UniProtKB-KW"/>
</dbReference>
<evidence type="ECO:0000256" key="1">
    <source>
        <dbReference type="ARBA" id="ARBA00022478"/>
    </source>
</evidence>
<dbReference type="HAMAP" id="MF_00974">
    <property type="entry name" value="DNA_primase_DnaG"/>
    <property type="match status" value="1"/>
</dbReference>
<dbReference type="GO" id="GO:0008270">
    <property type="term" value="F:zinc ion binding"/>
    <property type="evidence" value="ECO:0007669"/>
    <property type="project" value="UniProtKB-UniRule"/>
</dbReference>
<keyword evidence="8 12" id="KW-0862">Zinc</keyword>
<dbReference type="EC" id="2.7.7.101" evidence="12"/>
<dbReference type="InterPro" id="IPR006171">
    <property type="entry name" value="TOPRIM_dom"/>
</dbReference>
<keyword evidence="3 12" id="KW-0808">Transferase</keyword>
<keyword evidence="1 12" id="KW-0240">DNA-directed RNA polymerase</keyword>
<dbReference type="EMBL" id="VFSU01000034">
    <property type="protein sequence ID" value="TPE58723.1"/>
    <property type="molecule type" value="Genomic_DNA"/>
</dbReference>
<evidence type="ECO:0000256" key="2">
    <source>
        <dbReference type="ARBA" id="ARBA00022515"/>
    </source>
</evidence>
<dbReference type="AlphaFoldDB" id="A0A501XEJ7"/>
<evidence type="ECO:0000256" key="9">
    <source>
        <dbReference type="ARBA" id="ARBA00022842"/>
    </source>
</evidence>
<keyword evidence="4 12" id="KW-0548">Nucleotidyltransferase</keyword>
<comment type="subunit">
    <text evidence="12">Monomer. Interacts with DnaB.</text>
</comment>
<dbReference type="GO" id="GO:0006269">
    <property type="term" value="P:DNA replication, synthesis of primer"/>
    <property type="evidence" value="ECO:0007669"/>
    <property type="project" value="UniProtKB-UniRule"/>
</dbReference>
<proteinExistence type="inferred from homology"/>